<feature type="compositionally biased region" description="Low complexity" evidence="1">
    <location>
        <begin position="26"/>
        <end position="47"/>
    </location>
</feature>
<dbReference type="Pfam" id="PF14223">
    <property type="entry name" value="Retrotran_gag_2"/>
    <property type="match status" value="1"/>
</dbReference>
<feature type="region of interest" description="Disordered" evidence="1">
    <location>
        <begin position="296"/>
        <end position="353"/>
    </location>
</feature>
<gene>
    <name evidence="2" type="ORF">QYE76_006187</name>
</gene>
<dbReference type="Proteomes" id="UP001231189">
    <property type="component" value="Unassembled WGS sequence"/>
</dbReference>
<accession>A0AAD8RW84</accession>
<evidence type="ECO:0000313" key="2">
    <source>
        <dbReference type="EMBL" id="KAK1631872.1"/>
    </source>
</evidence>
<sequence>MATPPLGFVRDLAGAFNQAGAPAAAPAASAAPPAPTPAATGVAAPAATAPPPAAGAPVPLATMPPATAALFLPPASGPVFQAAVAAAAPAPALASVYINQHVPVVLSLNPSNYSTWRTLFELTFCKFGVAEHILDAPRPHDPIWVQDDAFLCSWLYNRVSPEILGLVHQRAPTASSIWRAIATLFLDNAETQAIFVGTDFRSLMQGNMPMMRYFARLKEYADQLADLGYPVDDKAQVMNMFRGLNPHYFYAIPILTMQLPFPSFLRCRAFLTLEESRLNMAAAPPSDTALHAARAPPVANNTNTGHANNNGRNDNRNRGKGKGKAPSGDSGGSSSSSAGAGGATVGHIAPLPNPGTNPWTGMVHAWPMPWRPHALASLPYQQPPPAPSAPTYGGAAWDQNALVQALNNMSLQQQHAPAPPAG</sequence>
<protein>
    <recommendedName>
        <fullName evidence="4">Retrotransposon Copia-like N-terminal domain-containing protein</fullName>
    </recommendedName>
</protein>
<feature type="region of interest" description="Disordered" evidence="1">
    <location>
        <begin position="26"/>
        <end position="48"/>
    </location>
</feature>
<feature type="compositionally biased region" description="Low complexity" evidence="1">
    <location>
        <begin position="299"/>
        <end position="312"/>
    </location>
</feature>
<feature type="compositionally biased region" description="Low complexity" evidence="1">
    <location>
        <begin position="324"/>
        <end position="338"/>
    </location>
</feature>
<evidence type="ECO:0008006" key="4">
    <source>
        <dbReference type="Google" id="ProtNLM"/>
    </source>
</evidence>
<evidence type="ECO:0000256" key="1">
    <source>
        <dbReference type="SAM" id="MobiDB-lite"/>
    </source>
</evidence>
<dbReference type="PANTHER" id="PTHR47481:SF10">
    <property type="entry name" value="COPIA-LIKE POLYPROTEIN_RETROTRANSPOSON"/>
    <property type="match status" value="1"/>
</dbReference>
<comment type="caution">
    <text evidence="2">The sequence shown here is derived from an EMBL/GenBank/DDBJ whole genome shotgun (WGS) entry which is preliminary data.</text>
</comment>
<dbReference type="PANTHER" id="PTHR47481">
    <property type="match status" value="1"/>
</dbReference>
<organism evidence="2 3">
    <name type="scientific">Lolium multiflorum</name>
    <name type="common">Italian ryegrass</name>
    <name type="synonym">Lolium perenne subsp. multiflorum</name>
    <dbReference type="NCBI Taxonomy" id="4521"/>
    <lineage>
        <taxon>Eukaryota</taxon>
        <taxon>Viridiplantae</taxon>
        <taxon>Streptophyta</taxon>
        <taxon>Embryophyta</taxon>
        <taxon>Tracheophyta</taxon>
        <taxon>Spermatophyta</taxon>
        <taxon>Magnoliopsida</taxon>
        <taxon>Liliopsida</taxon>
        <taxon>Poales</taxon>
        <taxon>Poaceae</taxon>
        <taxon>BOP clade</taxon>
        <taxon>Pooideae</taxon>
        <taxon>Poodae</taxon>
        <taxon>Poeae</taxon>
        <taxon>Poeae Chloroplast Group 2 (Poeae type)</taxon>
        <taxon>Loliodinae</taxon>
        <taxon>Loliinae</taxon>
        <taxon>Lolium</taxon>
    </lineage>
</organism>
<dbReference type="AlphaFoldDB" id="A0AAD8RW84"/>
<name>A0AAD8RW84_LOLMU</name>
<dbReference type="EMBL" id="JAUUTY010000005">
    <property type="protein sequence ID" value="KAK1631872.1"/>
    <property type="molecule type" value="Genomic_DNA"/>
</dbReference>
<reference evidence="2" key="1">
    <citation type="submission" date="2023-07" db="EMBL/GenBank/DDBJ databases">
        <title>A chromosome-level genome assembly of Lolium multiflorum.</title>
        <authorList>
            <person name="Chen Y."/>
            <person name="Copetti D."/>
            <person name="Kolliker R."/>
            <person name="Studer B."/>
        </authorList>
    </citation>
    <scope>NUCLEOTIDE SEQUENCE</scope>
    <source>
        <strain evidence="2">02402/16</strain>
        <tissue evidence="2">Leaf</tissue>
    </source>
</reference>
<evidence type="ECO:0000313" key="3">
    <source>
        <dbReference type="Proteomes" id="UP001231189"/>
    </source>
</evidence>
<keyword evidence="3" id="KW-1185">Reference proteome</keyword>
<proteinExistence type="predicted"/>